<sequence length="64" mass="7213">IFEQALSCISLIRGHIRQYRDSVSLCCTGWPHTPDLKGSSHFLLPTRPHLKMTECGPSHLESSH</sequence>
<keyword evidence="2" id="KW-1185">Reference proteome</keyword>
<evidence type="ECO:0000313" key="2">
    <source>
        <dbReference type="Proteomes" id="UP000694407"/>
    </source>
</evidence>
<name>A0A8C5ZEJ6_MARMA</name>
<reference evidence="1" key="2">
    <citation type="submission" date="2025-09" db="UniProtKB">
        <authorList>
            <consortium name="Ensembl"/>
        </authorList>
    </citation>
    <scope>IDENTIFICATION</scope>
</reference>
<organism evidence="1 2">
    <name type="scientific">Marmota marmota marmota</name>
    <name type="common">Alpine marmot</name>
    <dbReference type="NCBI Taxonomy" id="9994"/>
    <lineage>
        <taxon>Eukaryota</taxon>
        <taxon>Metazoa</taxon>
        <taxon>Chordata</taxon>
        <taxon>Craniata</taxon>
        <taxon>Vertebrata</taxon>
        <taxon>Euteleostomi</taxon>
        <taxon>Mammalia</taxon>
        <taxon>Eutheria</taxon>
        <taxon>Euarchontoglires</taxon>
        <taxon>Glires</taxon>
        <taxon>Rodentia</taxon>
        <taxon>Sciuromorpha</taxon>
        <taxon>Sciuridae</taxon>
        <taxon>Xerinae</taxon>
        <taxon>Marmotini</taxon>
        <taxon>Marmota</taxon>
    </lineage>
</organism>
<dbReference type="Ensembl" id="ENSMMMT00000016116.1">
    <property type="protein sequence ID" value="ENSMMMP00000014134.1"/>
    <property type="gene ID" value="ENSMMMG00000012588.1"/>
</dbReference>
<proteinExistence type="predicted"/>
<accession>A0A8C5ZEJ6</accession>
<evidence type="ECO:0000313" key="1">
    <source>
        <dbReference type="Ensembl" id="ENSMMMP00000014134.1"/>
    </source>
</evidence>
<dbReference type="AlphaFoldDB" id="A0A8C5ZEJ6"/>
<dbReference type="Proteomes" id="UP000694407">
    <property type="component" value="Unplaced"/>
</dbReference>
<protein>
    <submittedName>
        <fullName evidence="1">Uncharacterized protein</fullName>
    </submittedName>
</protein>
<reference evidence="1" key="1">
    <citation type="submission" date="2025-08" db="UniProtKB">
        <authorList>
            <consortium name="Ensembl"/>
        </authorList>
    </citation>
    <scope>IDENTIFICATION</scope>
</reference>